<proteinExistence type="inferred from homology"/>
<accession>A0A7W7IMQ4</accession>
<gene>
    <name evidence="7" type="ORF">HNP32_000909</name>
</gene>
<dbReference type="SUPFAM" id="SSF51735">
    <property type="entry name" value="NAD(P)-binding Rossmann-fold domains"/>
    <property type="match status" value="1"/>
</dbReference>
<sequence length="254" mass="25851">MSASLDGRRIIITGGASGMGAAMVRAFPAMGARVASLDLQSAEGARIVDEAGAAAFFQVDVASEASVIAAVEAAVGVLGGLDVLIHAAGVAPFAAAAETTLDLWNHVMAVNATGAFLTNRAAYPHLRAQGGTILNFASAAGVKGHPGKAAYAAAKGAVLAWTRTIAVEWGREGVSANAVAPAIWTPMYDQTRAAMDEDQLAAHDAVKAQTIPLGGRLGDVERDFVPVLAFLASDGARFINGQVIAVDGGMLMVR</sequence>
<dbReference type="InterPro" id="IPR057326">
    <property type="entry name" value="KR_dom"/>
</dbReference>
<dbReference type="PANTHER" id="PTHR24321">
    <property type="entry name" value="DEHYDROGENASES, SHORT CHAIN"/>
    <property type="match status" value="1"/>
</dbReference>
<evidence type="ECO:0000256" key="5">
    <source>
        <dbReference type="ARBA" id="ARBA00069939"/>
    </source>
</evidence>
<evidence type="ECO:0000259" key="6">
    <source>
        <dbReference type="SMART" id="SM00822"/>
    </source>
</evidence>
<dbReference type="PRINTS" id="PR00081">
    <property type="entry name" value="GDHRDH"/>
</dbReference>
<dbReference type="PANTHER" id="PTHR24321:SF8">
    <property type="entry name" value="ESTRADIOL 17-BETA-DEHYDROGENASE 8-RELATED"/>
    <property type="match status" value="1"/>
</dbReference>
<protein>
    <recommendedName>
        <fullName evidence="5">D-xylose 1-dehydrogenase</fullName>
        <ecNumber evidence="4">1.1.1.175</ecNumber>
    </recommendedName>
</protein>
<evidence type="ECO:0000313" key="7">
    <source>
        <dbReference type="EMBL" id="MBB4797185.1"/>
    </source>
</evidence>
<organism evidence="7 8">
    <name type="scientific">Brevundimonas bullata</name>
    <dbReference type="NCBI Taxonomy" id="13160"/>
    <lineage>
        <taxon>Bacteria</taxon>
        <taxon>Pseudomonadati</taxon>
        <taxon>Pseudomonadota</taxon>
        <taxon>Alphaproteobacteria</taxon>
        <taxon>Caulobacterales</taxon>
        <taxon>Caulobacteraceae</taxon>
        <taxon>Brevundimonas</taxon>
    </lineage>
</organism>
<dbReference type="CDD" id="cd05233">
    <property type="entry name" value="SDR_c"/>
    <property type="match status" value="1"/>
</dbReference>
<dbReference type="PRINTS" id="PR00080">
    <property type="entry name" value="SDRFAMILY"/>
</dbReference>
<evidence type="ECO:0000256" key="1">
    <source>
        <dbReference type="ARBA" id="ARBA00006484"/>
    </source>
</evidence>
<dbReference type="RefSeq" id="WP_184267610.1">
    <property type="nucleotide sequence ID" value="NZ_DAINFC010000056.1"/>
</dbReference>
<dbReference type="FunFam" id="3.40.50.720:FF:000084">
    <property type="entry name" value="Short-chain dehydrogenase reductase"/>
    <property type="match status" value="1"/>
</dbReference>
<reference evidence="7 8" key="1">
    <citation type="submission" date="2020-08" db="EMBL/GenBank/DDBJ databases">
        <title>Functional genomics of gut bacteria from endangered species of beetles.</title>
        <authorList>
            <person name="Carlos-Shanley C."/>
        </authorList>
    </citation>
    <scope>NUCLEOTIDE SEQUENCE [LARGE SCALE GENOMIC DNA]</scope>
    <source>
        <strain evidence="7 8">S00123</strain>
    </source>
</reference>
<dbReference type="PROSITE" id="PS00061">
    <property type="entry name" value="ADH_SHORT"/>
    <property type="match status" value="1"/>
</dbReference>
<evidence type="ECO:0000256" key="2">
    <source>
        <dbReference type="ARBA" id="ARBA00023002"/>
    </source>
</evidence>
<keyword evidence="3" id="KW-0520">NAD</keyword>
<dbReference type="Gene3D" id="3.40.50.720">
    <property type="entry name" value="NAD(P)-binding Rossmann-like Domain"/>
    <property type="match status" value="1"/>
</dbReference>
<keyword evidence="2" id="KW-0560">Oxidoreductase</keyword>
<feature type="domain" description="Ketoreductase" evidence="6">
    <location>
        <begin position="8"/>
        <end position="190"/>
    </location>
</feature>
<comment type="similarity">
    <text evidence="1">Belongs to the short-chain dehydrogenases/reductases (SDR) family.</text>
</comment>
<comment type="caution">
    <text evidence="7">The sequence shown here is derived from an EMBL/GenBank/DDBJ whole genome shotgun (WGS) entry which is preliminary data.</text>
</comment>
<name>A0A7W7IMQ4_9CAUL</name>
<dbReference type="AlphaFoldDB" id="A0A7W7IMQ4"/>
<evidence type="ECO:0000256" key="3">
    <source>
        <dbReference type="ARBA" id="ARBA00023027"/>
    </source>
</evidence>
<keyword evidence="8" id="KW-1185">Reference proteome</keyword>
<dbReference type="Pfam" id="PF13561">
    <property type="entry name" value="adh_short_C2"/>
    <property type="match status" value="1"/>
</dbReference>
<evidence type="ECO:0000313" key="8">
    <source>
        <dbReference type="Proteomes" id="UP000539957"/>
    </source>
</evidence>
<evidence type="ECO:0000256" key="4">
    <source>
        <dbReference type="ARBA" id="ARBA00066641"/>
    </source>
</evidence>
<dbReference type="EMBL" id="JACHKY010000002">
    <property type="protein sequence ID" value="MBB4797185.1"/>
    <property type="molecule type" value="Genomic_DNA"/>
</dbReference>
<dbReference type="SMART" id="SM00822">
    <property type="entry name" value="PKS_KR"/>
    <property type="match status" value="1"/>
</dbReference>
<dbReference type="InterPro" id="IPR002347">
    <property type="entry name" value="SDR_fam"/>
</dbReference>
<dbReference type="Proteomes" id="UP000539957">
    <property type="component" value="Unassembled WGS sequence"/>
</dbReference>
<dbReference type="InterPro" id="IPR020904">
    <property type="entry name" value="Sc_DH/Rdtase_CS"/>
</dbReference>
<dbReference type="EC" id="1.1.1.175" evidence="4"/>
<dbReference type="GO" id="GO:0047838">
    <property type="term" value="F:D-xylose 1-dehydrogenase (NAD+) activity"/>
    <property type="evidence" value="ECO:0007669"/>
    <property type="project" value="UniProtKB-EC"/>
</dbReference>
<dbReference type="InterPro" id="IPR036291">
    <property type="entry name" value="NAD(P)-bd_dom_sf"/>
</dbReference>